<dbReference type="Proteomes" id="UP000003781">
    <property type="component" value="Unassembled WGS sequence"/>
</dbReference>
<sequence>MLLEPPLTFRFVMANLKDLSARLLSGGISGCSRKYHHCSAFCRRFRKSFPAS</sequence>
<evidence type="ECO:0000313" key="1">
    <source>
        <dbReference type="EMBL" id="EAZ93964.1"/>
    </source>
</evidence>
<accession>A3IJI2</accession>
<protein>
    <submittedName>
        <fullName evidence="1">Uncharacterized protein</fullName>
    </submittedName>
</protein>
<name>A3IJI2_9CHRO</name>
<dbReference type="EMBL" id="AAXW01000002">
    <property type="protein sequence ID" value="EAZ93964.1"/>
    <property type="molecule type" value="Genomic_DNA"/>
</dbReference>
<proteinExistence type="predicted"/>
<gene>
    <name evidence="1" type="ORF">CY0110_19252</name>
</gene>
<organism evidence="1 2">
    <name type="scientific">Crocosphaera chwakensis CCY0110</name>
    <dbReference type="NCBI Taxonomy" id="391612"/>
    <lineage>
        <taxon>Bacteria</taxon>
        <taxon>Bacillati</taxon>
        <taxon>Cyanobacteriota</taxon>
        <taxon>Cyanophyceae</taxon>
        <taxon>Oscillatoriophycideae</taxon>
        <taxon>Chroococcales</taxon>
        <taxon>Aphanothecaceae</taxon>
        <taxon>Crocosphaera</taxon>
        <taxon>Crocosphaera chwakensis</taxon>
    </lineage>
</organism>
<dbReference type="AlphaFoldDB" id="A3IJI2"/>
<comment type="caution">
    <text evidence="1">The sequence shown here is derived from an EMBL/GenBank/DDBJ whole genome shotgun (WGS) entry which is preliminary data.</text>
</comment>
<evidence type="ECO:0000313" key="2">
    <source>
        <dbReference type="Proteomes" id="UP000003781"/>
    </source>
</evidence>
<reference evidence="1 2" key="1">
    <citation type="submission" date="2007-03" db="EMBL/GenBank/DDBJ databases">
        <authorList>
            <person name="Stal L."/>
            <person name="Ferriera S."/>
            <person name="Johnson J."/>
            <person name="Kravitz S."/>
            <person name="Beeson K."/>
            <person name="Sutton G."/>
            <person name="Rogers Y.-H."/>
            <person name="Friedman R."/>
            <person name="Frazier M."/>
            <person name="Venter J.C."/>
        </authorList>
    </citation>
    <scope>NUCLEOTIDE SEQUENCE [LARGE SCALE GENOMIC DNA]</scope>
    <source>
        <strain evidence="1 2">CCY0110</strain>
    </source>
</reference>
<keyword evidence="2" id="KW-1185">Reference proteome</keyword>